<evidence type="ECO:0000313" key="4">
    <source>
        <dbReference type="Proteomes" id="UP000054359"/>
    </source>
</evidence>
<organism evidence="3 4">
    <name type="scientific">Stegodyphus mimosarum</name>
    <name type="common">African social velvet spider</name>
    <dbReference type="NCBI Taxonomy" id="407821"/>
    <lineage>
        <taxon>Eukaryota</taxon>
        <taxon>Metazoa</taxon>
        <taxon>Ecdysozoa</taxon>
        <taxon>Arthropoda</taxon>
        <taxon>Chelicerata</taxon>
        <taxon>Arachnida</taxon>
        <taxon>Araneae</taxon>
        <taxon>Araneomorphae</taxon>
        <taxon>Entelegynae</taxon>
        <taxon>Eresoidea</taxon>
        <taxon>Eresidae</taxon>
        <taxon>Stegodyphus</taxon>
    </lineage>
</organism>
<dbReference type="AlphaFoldDB" id="A0A087SV48"/>
<dbReference type="InterPro" id="IPR036259">
    <property type="entry name" value="MFS_trans_sf"/>
</dbReference>
<feature type="transmembrane region" description="Helical" evidence="2">
    <location>
        <begin position="12"/>
        <end position="34"/>
    </location>
</feature>
<dbReference type="Pfam" id="PF07690">
    <property type="entry name" value="MFS_1"/>
    <property type="match status" value="1"/>
</dbReference>
<reference evidence="3 4" key="1">
    <citation type="submission" date="2013-11" db="EMBL/GenBank/DDBJ databases">
        <title>Genome sequencing of Stegodyphus mimosarum.</title>
        <authorList>
            <person name="Bechsgaard J."/>
        </authorList>
    </citation>
    <scope>NUCLEOTIDE SEQUENCE [LARGE SCALE GENOMIC DNA]</scope>
</reference>
<gene>
    <name evidence="3" type="ORF">X975_26654</name>
</gene>
<dbReference type="PANTHER" id="PTHR11360">
    <property type="entry name" value="MONOCARBOXYLATE TRANSPORTER"/>
    <property type="match status" value="1"/>
</dbReference>
<keyword evidence="4" id="KW-1185">Reference proteome</keyword>
<dbReference type="SUPFAM" id="SSF103473">
    <property type="entry name" value="MFS general substrate transporter"/>
    <property type="match status" value="1"/>
</dbReference>
<evidence type="ECO:0000256" key="2">
    <source>
        <dbReference type="SAM" id="Phobius"/>
    </source>
</evidence>
<dbReference type="STRING" id="407821.A0A087SV48"/>
<keyword evidence="2" id="KW-1133">Transmembrane helix</keyword>
<dbReference type="InterPro" id="IPR050327">
    <property type="entry name" value="Proton-linked_MCT"/>
</dbReference>
<protein>
    <submittedName>
        <fullName evidence="3">Monocarboxylate transporter 12</fullName>
    </submittedName>
</protein>
<dbReference type="OrthoDB" id="6499973at2759"/>
<dbReference type="Gene3D" id="1.20.1250.20">
    <property type="entry name" value="MFS general substrate transporter like domains"/>
    <property type="match status" value="1"/>
</dbReference>
<dbReference type="GO" id="GO:0008028">
    <property type="term" value="F:monocarboxylic acid transmembrane transporter activity"/>
    <property type="evidence" value="ECO:0007669"/>
    <property type="project" value="TreeGrafter"/>
</dbReference>
<evidence type="ECO:0000313" key="3">
    <source>
        <dbReference type="EMBL" id="KFM56737.1"/>
    </source>
</evidence>
<dbReference type="Proteomes" id="UP000054359">
    <property type="component" value="Unassembled WGS sequence"/>
</dbReference>
<dbReference type="EMBL" id="KK112101">
    <property type="protein sequence ID" value="KFM56737.1"/>
    <property type="molecule type" value="Genomic_DNA"/>
</dbReference>
<feature type="non-terminal residue" evidence="3">
    <location>
        <position position="307"/>
    </location>
</feature>
<feature type="region of interest" description="Disordered" evidence="1">
    <location>
        <begin position="85"/>
        <end position="108"/>
    </location>
</feature>
<proteinExistence type="predicted"/>
<sequence>MMIAKYFNRRRGLANGLTMSGNALGGIVMPLVAHKLISEYALRGCFLIMGSLLLNSCVGIMLWQPVEWHQKKSPIEAIPILDENPQEALSQSDSPEADTSVEEELTVTNKESLLNEPLPFESGLDLSLDISVAVKICTPEIFISKRDIDMYASGPNLYSNGNCIAVHNKRIPRGGSSPHLADMSKSNDKMYGSSGSTESLPNMFKLSPRLMKHGSRASSFMYLSSYSFGPTASAILTKEHFTGLDFGDSKDMSDDSQELEKHKKWTLFPCLRKLALDLSIFEKSRFYIMTVSLFFHVLGYPGTQLFL</sequence>
<name>A0A087SV48_STEMI</name>
<feature type="compositionally biased region" description="Acidic residues" evidence="1">
    <location>
        <begin position="95"/>
        <end position="105"/>
    </location>
</feature>
<keyword evidence="2" id="KW-0812">Transmembrane</keyword>
<dbReference type="InterPro" id="IPR011701">
    <property type="entry name" value="MFS"/>
</dbReference>
<dbReference type="PANTHER" id="PTHR11360:SF284">
    <property type="entry name" value="EG:103B4.3 PROTEIN-RELATED"/>
    <property type="match status" value="1"/>
</dbReference>
<keyword evidence="2" id="KW-0472">Membrane</keyword>
<accession>A0A087SV48</accession>
<feature type="region of interest" description="Disordered" evidence="1">
    <location>
        <begin position="175"/>
        <end position="196"/>
    </location>
</feature>
<evidence type="ECO:0000256" key="1">
    <source>
        <dbReference type="SAM" id="MobiDB-lite"/>
    </source>
</evidence>